<reference evidence="4" key="2">
    <citation type="submission" date="2020-05" db="EMBL/GenBank/DDBJ databases">
        <authorList>
            <person name="Kim H.-S."/>
            <person name="Proctor R.H."/>
            <person name="Brown D.W."/>
        </authorList>
    </citation>
    <scope>NUCLEOTIDE SEQUENCE</scope>
    <source>
        <strain evidence="4">NRRL 22465</strain>
    </source>
</reference>
<dbReference type="GO" id="GO:0008270">
    <property type="term" value="F:zinc ion binding"/>
    <property type="evidence" value="ECO:0007669"/>
    <property type="project" value="UniProtKB-KW"/>
</dbReference>
<feature type="compositionally biased region" description="Basic and acidic residues" evidence="2">
    <location>
        <begin position="676"/>
        <end position="689"/>
    </location>
</feature>
<organism evidence="4 5">
    <name type="scientific">Fusarium zealandicum</name>
    <dbReference type="NCBI Taxonomy" id="1053134"/>
    <lineage>
        <taxon>Eukaryota</taxon>
        <taxon>Fungi</taxon>
        <taxon>Dikarya</taxon>
        <taxon>Ascomycota</taxon>
        <taxon>Pezizomycotina</taxon>
        <taxon>Sordariomycetes</taxon>
        <taxon>Hypocreomycetidae</taxon>
        <taxon>Hypocreales</taxon>
        <taxon>Nectriaceae</taxon>
        <taxon>Fusarium</taxon>
        <taxon>Fusarium staphyleae species complex</taxon>
    </lineage>
</organism>
<keyword evidence="1" id="KW-0479">Metal-binding</keyword>
<keyword evidence="5" id="KW-1185">Reference proteome</keyword>
<evidence type="ECO:0000313" key="5">
    <source>
        <dbReference type="Proteomes" id="UP000635477"/>
    </source>
</evidence>
<evidence type="ECO:0000256" key="2">
    <source>
        <dbReference type="SAM" id="MobiDB-lite"/>
    </source>
</evidence>
<evidence type="ECO:0000313" key="4">
    <source>
        <dbReference type="EMBL" id="KAF4983394.1"/>
    </source>
</evidence>
<dbReference type="InterPro" id="IPR013087">
    <property type="entry name" value="Znf_C2H2_type"/>
</dbReference>
<evidence type="ECO:0000256" key="1">
    <source>
        <dbReference type="PROSITE-ProRule" id="PRU00042"/>
    </source>
</evidence>
<dbReference type="PROSITE" id="PS50157">
    <property type="entry name" value="ZINC_FINGER_C2H2_2"/>
    <property type="match status" value="1"/>
</dbReference>
<keyword evidence="1" id="KW-0862">Zinc</keyword>
<feature type="domain" description="C2H2-type" evidence="3">
    <location>
        <begin position="953"/>
        <end position="983"/>
    </location>
</feature>
<dbReference type="AlphaFoldDB" id="A0A8H4UT80"/>
<keyword evidence="1" id="KW-0863">Zinc-finger</keyword>
<evidence type="ECO:0000259" key="3">
    <source>
        <dbReference type="PROSITE" id="PS50157"/>
    </source>
</evidence>
<dbReference type="SUPFAM" id="SSF48403">
    <property type="entry name" value="Ankyrin repeat"/>
    <property type="match status" value="1"/>
</dbReference>
<sequence length="1029" mass="114597">MSLPIDIPLKRSLSIQKAIDTEPYSRYHGPYLGYIEIFENGYIYQGVSSGAGNYIAVGKRYQMPALAFIVEKDRVRKSTTIEIISRDLKHAVARALRLSAIPAFQLTLEFATVLRHYDALKAELESLSGWQPYEEVTEEMRLLVDDLLLERSLYDGVDADSLHEQYIMSATHLQDIHQRNIDIGFDDLEDCLRLGQSSEDKVAGSLTAQNLKIMDLALEGDVDKLRQFCEPIVNSGKVQVSLNDSLLVQVLESGCLDIYTYLLDVVDRTRSVSISVPDPDYSDITYDPLCVAIRLGHGRTVERLIASNATFVGYILDDLQAGIDRVMTPLLAAVYWQQTDIIRLLLRSGPLYNGSIPQANCLAIEIGSLATLEALRDLPGRSSAYGLMNDRYPPPSPSRFQFEEPRRKMTRLNYFSTLPLVSGGMGPSGIANGLRGGSSRDHSPGQSSEFFPSFVKSKDPGAIPFPYYPPSNLQKEHVAMQDAPTQALDLSPFSVSPVLPETPGRLYQANKTLSAKPEVFLSHTDDHAFRHKLGLATTHRLEQRCREISNLCLDHQPEDGYREIAMTCNKAQNVWQSGLDCLRQITRNQAPSGLVEVLKSLLVADALICQISHTEDTDGQFIMDLRRWKILLDKPEMDMFDKIVCAAWDIAEVPTVYLLGTNNDLDRVAELTRRLVSHGEAKPPREKTPGIRLRTAQRRIKSQERNPERLERIQRQGHLQSAGSPQEQGSQSVDDEFASLRPFFKIDTFIRERVEDNPVLPKTVLVSTVDPKVTLLLESVAFTVVLTALDSIQDDHGNVHNKRLLLGSPAGRSRSCAIVEEFLSFKTEDGFSYDSGIGMESPATPLSQWIQEMRKASEGNTRLSSLSPMGPSLASTANSQESLWANLSSPAEARGLEFPAVAMRPAIALPSTEPSGLSDLDESPQTMCSRLHQTPQGDTPYVSSVSPPVPTTNTCAHCGSTFANKGNLNKHMKTACKHTVHEKLPCRWHHLGCPKKASTLWYEGTHAAERCRYNPDYDPNLVSRKRKQR</sequence>
<proteinExistence type="predicted"/>
<comment type="caution">
    <text evidence="4">The sequence shown here is derived from an EMBL/GenBank/DDBJ whole genome shotgun (WGS) entry which is preliminary data.</text>
</comment>
<name>A0A8H4UT80_9HYPO</name>
<dbReference type="EMBL" id="JABEYC010000065">
    <property type="protein sequence ID" value="KAF4983394.1"/>
    <property type="molecule type" value="Genomic_DNA"/>
</dbReference>
<accession>A0A8H4UT80</accession>
<feature type="region of interest" description="Disordered" evidence="2">
    <location>
        <begin position="430"/>
        <end position="449"/>
    </location>
</feature>
<protein>
    <recommendedName>
        <fullName evidence="3">C2H2-type domain-containing protein</fullName>
    </recommendedName>
</protein>
<feature type="region of interest" description="Disordered" evidence="2">
    <location>
        <begin position="676"/>
        <end position="709"/>
    </location>
</feature>
<dbReference type="Gene3D" id="1.25.40.20">
    <property type="entry name" value="Ankyrin repeat-containing domain"/>
    <property type="match status" value="1"/>
</dbReference>
<reference evidence="4" key="1">
    <citation type="journal article" date="2020" name="BMC Genomics">
        <title>Correction to: Identification and distribution of gene clusters required for synthesis of sphingolipid metabolism inhibitors in diverse species of the filamentous fungus Fusarium.</title>
        <authorList>
            <person name="Kim H.S."/>
            <person name="Lohmar J.M."/>
            <person name="Busman M."/>
            <person name="Brown D.W."/>
            <person name="Naumann T.A."/>
            <person name="Divon H.H."/>
            <person name="Lysoe E."/>
            <person name="Uhlig S."/>
            <person name="Proctor R.H."/>
        </authorList>
    </citation>
    <scope>NUCLEOTIDE SEQUENCE</scope>
    <source>
        <strain evidence="4">NRRL 22465</strain>
    </source>
</reference>
<dbReference type="InterPro" id="IPR036770">
    <property type="entry name" value="Ankyrin_rpt-contain_sf"/>
</dbReference>
<gene>
    <name evidence="4" type="ORF">FZEAL_1123</name>
</gene>
<dbReference type="Proteomes" id="UP000635477">
    <property type="component" value="Unassembled WGS sequence"/>
</dbReference>
<dbReference type="OrthoDB" id="4846939at2759"/>